<feature type="region of interest" description="Disordered" evidence="1">
    <location>
        <begin position="123"/>
        <end position="147"/>
    </location>
</feature>
<dbReference type="OrthoDB" id="287810at2"/>
<dbReference type="RefSeq" id="WP_077024121.1">
    <property type="nucleotide sequence ID" value="NZ_CP017641.1"/>
</dbReference>
<reference evidence="2 3" key="1">
    <citation type="journal article" date="2016" name="Front. Microbiol.">
        <title>Fuerstia marisgermanicae gen. nov., sp. nov., an Unusual Member of the Phylum Planctomycetes from the German Wadden Sea.</title>
        <authorList>
            <person name="Kohn T."/>
            <person name="Heuer A."/>
            <person name="Jogler M."/>
            <person name="Vollmers J."/>
            <person name="Boedeker C."/>
            <person name="Bunk B."/>
            <person name="Rast P."/>
            <person name="Borchert D."/>
            <person name="Glockner I."/>
            <person name="Freese H.M."/>
            <person name="Klenk H.P."/>
            <person name="Overmann J."/>
            <person name="Kaster A.K."/>
            <person name="Rohde M."/>
            <person name="Wiegand S."/>
            <person name="Jogler C."/>
        </authorList>
    </citation>
    <scope>NUCLEOTIDE SEQUENCE [LARGE SCALE GENOMIC DNA]</scope>
    <source>
        <strain evidence="2 3">NH11</strain>
    </source>
</reference>
<dbReference type="AlphaFoldDB" id="A0A1P8WEK5"/>
<evidence type="ECO:0000313" key="3">
    <source>
        <dbReference type="Proteomes" id="UP000187735"/>
    </source>
</evidence>
<evidence type="ECO:0008006" key="4">
    <source>
        <dbReference type="Google" id="ProtNLM"/>
    </source>
</evidence>
<accession>A0A1P8WEK5</accession>
<sequence>MNKNHFTRIVLALSVLVLAGITVRGMLGAKKSQSVAVSGMLFFNEEPLAGADVFLVPIDPAAGSTSHFGRSDDIGQFKVIGGAPPGEYRVVVRRISAELPVDLPAEYGLVDIDAGQLAAMTAARPSHASRATKRQKTSSSGTDLDAGHRQLPAIYSSAESTILKLQIPAEGIDNALFFLSTEAHLQLAQNPGQRQ</sequence>
<proteinExistence type="predicted"/>
<dbReference type="KEGG" id="fmr:Fuma_02117"/>
<gene>
    <name evidence="2" type="ORF">Fuma_02117</name>
</gene>
<keyword evidence="3" id="KW-1185">Reference proteome</keyword>
<evidence type="ECO:0000313" key="2">
    <source>
        <dbReference type="EMBL" id="APZ92506.1"/>
    </source>
</evidence>
<name>A0A1P8WEK5_9PLAN</name>
<protein>
    <recommendedName>
        <fullName evidence="4">Carboxypeptidase regulatory-like domain-containing protein</fullName>
    </recommendedName>
</protein>
<dbReference type="Proteomes" id="UP000187735">
    <property type="component" value="Chromosome"/>
</dbReference>
<dbReference type="EMBL" id="CP017641">
    <property type="protein sequence ID" value="APZ92506.1"/>
    <property type="molecule type" value="Genomic_DNA"/>
</dbReference>
<organism evidence="2 3">
    <name type="scientific">Fuerstiella marisgermanici</name>
    <dbReference type="NCBI Taxonomy" id="1891926"/>
    <lineage>
        <taxon>Bacteria</taxon>
        <taxon>Pseudomonadati</taxon>
        <taxon>Planctomycetota</taxon>
        <taxon>Planctomycetia</taxon>
        <taxon>Planctomycetales</taxon>
        <taxon>Planctomycetaceae</taxon>
        <taxon>Fuerstiella</taxon>
    </lineage>
</organism>
<evidence type="ECO:0000256" key="1">
    <source>
        <dbReference type="SAM" id="MobiDB-lite"/>
    </source>
</evidence>